<dbReference type="NCBIfam" id="TIGR01695">
    <property type="entry name" value="murJ_mviN"/>
    <property type="match status" value="1"/>
</dbReference>
<feature type="transmembrane region" description="Helical" evidence="10">
    <location>
        <begin position="144"/>
        <end position="167"/>
    </location>
</feature>
<comment type="function">
    <text evidence="8 10 11">Involved in peptidoglycan biosynthesis. Transports lipid-linked peptidoglycan precursors from the inner to the outer leaflet of the cytoplasmic membrane.</text>
</comment>
<keyword evidence="13" id="KW-1185">Reference proteome</keyword>
<evidence type="ECO:0000256" key="5">
    <source>
        <dbReference type="ARBA" id="ARBA00022984"/>
    </source>
</evidence>
<dbReference type="EMBL" id="CP036266">
    <property type="protein sequence ID" value="QDT22816.1"/>
    <property type="molecule type" value="Genomic_DNA"/>
</dbReference>
<dbReference type="PRINTS" id="PR01806">
    <property type="entry name" value="VIRFACTRMVIN"/>
</dbReference>
<feature type="transmembrane region" description="Helical" evidence="10">
    <location>
        <begin position="490"/>
        <end position="507"/>
    </location>
</feature>
<evidence type="ECO:0000256" key="4">
    <source>
        <dbReference type="ARBA" id="ARBA00022960"/>
    </source>
</evidence>
<keyword evidence="5 10" id="KW-0573">Peptidoglycan synthesis</keyword>
<evidence type="ECO:0000256" key="1">
    <source>
        <dbReference type="ARBA" id="ARBA00004651"/>
    </source>
</evidence>
<evidence type="ECO:0000256" key="2">
    <source>
        <dbReference type="ARBA" id="ARBA00022475"/>
    </source>
</evidence>
<evidence type="ECO:0000256" key="8">
    <source>
        <dbReference type="ARBA" id="ARBA00060041"/>
    </source>
</evidence>
<protein>
    <recommendedName>
        <fullName evidence="10">Probable lipid II flippase MurJ</fullName>
    </recommendedName>
</protein>
<dbReference type="GO" id="GO:0009252">
    <property type="term" value="P:peptidoglycan biosynthetic process"/>
    <property type="evidence" value="ECO:0007669"/>
    <property type="project" value="UniProtKB-UniRule"/>
</dbReference>
<evidence type="ECO:0000256" key="3">
    <source>
        <dbReference type="ARBA" id="ARBA00022692"/>
    </source>
</evidence>
<evidence type="ECO:0000256" key="10">
    <source>
        <dbReference type="HAMAP-Rule" id="MF_02078"/>
    </source>
</evidence>
<feature type="transmembrane region" description="Helical" evidence="10">
    <location>
        <begin position="349"/>
        <end position="373"/>
    </location>
</feature>
<organism evidence="12 13">
    <name type="scientific">Gimesia chilikensis</name>
    <dbReference type="NCBI Taxonomy" id="2605989"/>
    <lineage>
        <taxon>Bacteria</taxon>
        <taxon>Pseudomonadati</taxon>
        <taxon>Planctomycetota</taxon>
        <taxon>Planctomycetia</taxon>
        <taxon>Planctomycetales</taxon>
        <taxon>Planctomycetaceae</taxon>
        <taxon>Gimesia</taxon>
    </lineage>
</organism>
<comment type="similarity">
    <text evidence="9 10 11">Belongs to the MurJ/MviN family.</text>
</comment>
<dbReference type="GO" id="GO:0071555">
    <property type="term" value="P:cell wall organization"/>
    <property type="evidence" value="ECO:0007669"/>
    <property type="project" value="UniProtKB-UniRule"/>
</dbReference>
<keyword evidence="3 10" id="KW-0812">Transmembrane</keyword>
<dbReference type="HAMAP" id="MF_02078">
    <property type="entry name" value="MurJ_MviN"/>
    <property type="match status" value="1"/>
</dbReference>
<dbReference type="GO" id="GO:0015648">
    <property type="term" value="F:lipid-linked peptidoglycan transporter activity"/>
    <property type="evidence" value="ECO:0007669"/>
    <property type="project" value="UniProtKB-UniRule"/>
</dbReference>
<comment type="pathway">
    <text evidence="10">Cell wall biogenesis; peptidoglycan biosynthesis.</text>
</comment>
<dbReference type="AlphaFoldDB" id="A0A517PTW0"/>
<dbReference type="PANTHER" id="PTHR47019:SF1">
    <property type="entry name" value="LIPID II FLIPPASE MURJ"/>
    <property type="match status" value="1"/>
</dbReference>
<evidence type="ECO:0000313" key="13">
    <source>
        <dbReference type="Proteomes" id="UP000320421"/>
    </source>
</evidence>
<dbReference type="GO" id="GO:0034204">
    <property type="term" value="P:lipid translocation"/>
    <property type="evidence" value="ECO:0007669"/>
    <property type="project" value="TreeGrafter"/>
</dbReference>
<reference evidence="12 13" key="1">
    <citation type="submission" date="2019-02" db="EMBL/GenBank/DDBJ databases">
        <title>Deep-cultivation of Planctomycetes and their phenomic and genomic characterization uncovers novel biology.</title>
        <authorList>
            <person name="Wiegand S."/>
            <person name="Jogler M."/>
            <person name="Boedeker C."/>
            <person name="Pinto D."/>
            <person name="Vollmers J."/>
            <person name="Rivas-Marin E."/>
            <person name="Kohn T."/>
            <person name="Peeters S.H."/>
            <person name="Heuer A."/>
            <person name="Rast P."/>
            <person name="Oberbeckmann S."/>
            <person name="Bunk B."/>
            <person name="Jeske O."/>
            <person name="Meyerdierks A."/>
            <person name="Storesund J.E."/>
            <person name="Kallscheuer N."/>
            <person name="Luecker S."/>
            <person name="Lage O.M."/>
            <person name="Pohl T."/>
            <person name="Merkel B.J."/>
            <person name="Hornburger P."/>
            <person name="Mueller R.-W."/>
            <person name="Bruemmer F."/>
            <person name="Labrenz M."/>
            <person name="Spormann A.M."/>
            <person name="Op den Camp H."/>
            <person name="Overmann J."/>
            <person name="Amann R."/>
            <person name="Jetten M.S.M."/>
            <person name="Mascher T."/>
            <person name="Medema M.H."/>
            <person name="Devos D.P."/>
            <person name="Kaster A.-K."/>
            <person name="Ovreas L."/>
            <person name="Rohde M."/>
            <person name="Galperin M.Y."/>
            <person name="Jogler C."/>
        </authorList>
    </citation>
    <scope>NUCLEOTIDE SEQUENCE [LARGE SCALE GENOMIC DNA]</scope>
    <source>
        <strain evidence="12 13">HG66A1</strain>
    </source>
</reference>
<name>A0A517PTW0_9PLAN</name>
<dbReference type="GO" id="GO:0005886">
    <property type="term" value="C:plasma membrane"/>
    <property type="evidence" value="ECO:0007669"/>
    <property type="project" value="UniProtKB-SubCell"/>
</dbReference>
<feature type="transmembrane region" description="Helical" evidence="10">
    <location>
        <begin position="110"/>
        <end position="132"/>
    </location>
</feature>
<dbReference type="GO" id="GO:0008360">
    <property type="term" value="P:regulation of cell shape"/>
    <property type="evidence" value="ECO:0007669"/>
    <property type="project" value="UniProtKB-UniRule"/>
</dbReference>
<keyword evidence="4 10" id="KW-0133">Cell shape</keyword>
<evidence type="ECO:0000313" key="12">
    <source>
        <dbReference type="EMBL" id="QDT22816.1"/>
    </source>
</evidence>
<comment type="subcellular location">
    <subcellularLocation>
        <location evidence="1 10">Cell membrane</location>
        <topology evidence="1 10">Multi-pass membrane protein</topology>
    </subcellularLocation>
</comment>
<evidence type="ECO:0000256" key="9">
    <source>
        <dbReference type="ARBA" id="ARBA00061532"/>
    </source>
</evidence>
<dbReference type="PANTHER" id="PTHR47019">
    <property type="entry name" value="LIPID II FLIPPASE MURJ"/>
    <property type="match status" value="1"/>
</dbReference>
<dbReference type="Pfam" id="PF03023">
    <property type="entry name" value="MurJ"/>
    <property type="match status" value="1"/>
</dbReference>
<comment type="caution">
    <text evidence="10">Lacks conserved residue(s) required for the propagation of feature annotation.</text>
</comment>
<dbReference type="UniPathway" id="UPA00219"/>
<accession>A0A517PTW0</accession>
<keyword evidence="10 11" id="KW-0961">Cell wall biogenesis/degradation</keyword>
<dbReference type="InterPro" id="IPR004268">
    <property type="entry name" value="MurJ"/>
</dbReference>
<keyword evidence="7 10" id="KW-0472">Membrane</keyword>
<feature type="transmembrane region" description="Helical" evidence="10">
    <location>
        <begin position="426"/>
        <end position="444"/>
    </location>
</feature>
<evidence type="ECO:0000256" key="11">
    <source>
        <dbReference type="PIRNR" id="PIRNR002869"/>
    </source>
</evidence>
<feature type="transmembrane region" description="Helical" evidence="10">
    <location>
        <begin position="519"/>
        <end position="538"/>
    </location>
</feature>
<dbReference type="Proteomes" id="UP000320421">
    <property type="component" value="Chromosome"/>
</dbReference>
<sequence length="561" mass="61390">MDDSAPPGPVQENQAQVVASDHTRGLFAGLRTVSLLTLLSRVLGMVRDIGMATLFGNGPIMDSFSVAFKLPNLTRRLLGEGALSTAFLPTYIRELEQNGREASWKLVTAVLFWLMVVSVLLVGSAEVILVLLSWRGNPESEAQLLYWLTGLLLPYLILVCLAAQINATLHALNHFSVPALLPTILNLSWMAGIWLVAPFLPDAPAKITAICIAILLGGVVQLVLPFWKLCQMGYRPHMDWGVGFGQVQSIAQSMAPIVVGLSITQLNTLIDSCLAWGLARPEGIYATGASPAVWQIFESGTASALYFGQRMYQFPLGVFGVALGTVLYPQLSRHAERNDHHLLRRDLLLGLQLVIGVGLPASLGLVLMAQPLSSLLFQYGDFDQFDALQTAEMIRFYGIGVFAFMAVLILNRGFYAIGDTRTPVRIGVVVVICNLLLNLALIWWLKGRGLALATSMAAMIQTGLCLWLIREKVGQIDYAKLFNTSWRASLATAVMSAIILIELQLLPTVDLFRYRLLRVLVPVITAVVIYLQLAKILGLHEIMTLLRSGRKASVKSTDGEK</sequence>
<dbReference type="OrthoDB" id="9804143at2"/>
<evidence type="ECO:0000256" key="7">
    <source>
        <dbReference type="ARBA" id="ARBA00023136"/>
    </source>
</evidence>
<keyword evidence="6 10" id="KW-1133">Transmembrane helix</keyword>
<keyword evidence="2 10" id="KW-1003">Cell membrane</keyword>
<dbReference type="InterPro" id="IPR051050">
    <property type="entry name" value="Lipid_II_flippase_MurJ/MviN"/>
</dbReference>
<evidence type="ECO:0000256" key="6">
    <source>
        <dbReference type="ARBA" id="ARBA00022989"/>
    </source>
</evidence>
<feature type="transmembrane region" description="Helical" evidence="10">
    <location>
        <begin position="179"/>
        <end position="200"/>
    </location>
</feature>
<gene>
    <name evidence="10 12" type="primary">murJ</name>
    <name evidence="12" type="ORF">HG66A1_46270</name>
</gene>
<proteinExistence type="inferred from homology"/>
<feature type="transmembrane region" description="Helical" evidence="10">
    <location>
        <begin position="393"/>
        <end position="414"/>
    </location>
</feature>
<dbReference type="PIRSF" id="PIRSF002869">
    <property type="entry name" value="MviN"/>
    <property type="match status" value="1"/>
</dbReference>
<feature type="transmembrane region" description="Helical" evidence="10">
    <location>
        <begin position="450"/>
        <end position="469"/>
    </location>
</feature>
<keyword evidence="10 11" id="KW-0813">Transport</keyword>
<dbReference type="CDD" id="cd13123">
    <property type="entry name" value="MATE_MurJ_like"/>
    <property type="match status" value="1"/>
</dbReference>
<feature type="transmembrane region" description="Helical" evidence="10">
    <location>
        <begin position="207"/>
        <end position="227"/>
    </location>
</feature>